<reference evidence="3 4" key="1">
    <citation type="submission" date="2016-11" db="EMBL/GenBank/DDBJ databases">
        <title>Paenibacillus species isolates.</title>
        <authorList>
            <person name="Beno S.M."/>
        </authorList>
    </citation>
    <scope>NUCLEOTIDE SEQUENCE [LARGE SCALE GENOMIC DNA]</scope>
    <source>
        <strain evidence="3 4">FSL H8-0246</strain>
    </source>
</reference>
<name>A0A1R1C4P0_PAEAM</name>
<evidence type="ECO:0000256" key="1">
    <source>
        <dbReference type="SAM" id="Phobius"/>
    </source>
</evidence>
<dbReference type="AlphaFoldDB" id="A0A1R1C4P0"/>
<accession>A0A1R1C4P0</accession>
<keyword evidence="1" id="KW-1133">Transmembrane helix</keyword>
<dbReference type="Proteomes" id="UP000187134">
    <property type="component" value="Unassembled WGS sequence"/>
</dbReference>
<feature type="domain" description="Phage tail tape measure protein" evidence="2">
    <location>
        <begin position="84"/>
        <end position="283"/>
    </location>
</feature>
<gene>
    <name evidence="3" type="ORF">BK131_03495</name>
</gene>
<keyword evidence="1" id="KW-0812">Transmembrane</keyword>
<dbReference type="EMBL" id="MRTJ01000001">
    <property type="protein sequence ID" value="OMF17051.1"/>
    <property type="molecule type" value="Genomic_DNA"/>
</dbReference>
<feature type="transmembrane region" description="Helical" evidence="1">
    <location>
        <begin position="480"/>
        <end position="501"/>
    </location>
</feature>
<sequence length="688" mass="74372">MARRVGAVTATVVIKVKDLATRAIARIESAAAGIQNRMFSLGAAVGGTAILAQGANAFETDARASAISGISQPQVTSMTDQIYYGENIGTERSGVAQSLVDFAQQTNLQGKALQEAARTSAMFAQLYGKDIPEVDRAFASAYKNQLGSMSEIGDVSAYVIKNAGDQYDDYLDTINEYSSTFKDLQLNMGQVGSAFVAAVQAGGRNFDEPADMFREFNIRRNELTDNQITAMAKVLGKARTRELYKSMDAGTLSGEKVMFEFATALSKIPSEAQRALYATELLGTKYEDIKEPVLAAARAINEPLEASKELEKQFTSMRENNPMTPINDASRTLGKTLKTIGQSVITAVTPAFIELNKWASSPEGQKSIAKFTESVAELSGELANGLSKGIQWVIENWDTLLPILKVVGAAFLGVYGAAKGYQVYKAAAPVFSVFWKVLKIGWSVLKWVGSALLWLGKGFVKVLKWAKPFLPWIGRVAGGLLRFVPVIGWVVTALTTLWAVWKNWNTITSIVSNAFQGAKDAVAEGVNWILRKVNWLIQKLNGLSIPLPENLGGPIGFNISEIPLMETEASRTAQKTVSQVAHNAGLPNLLEGYTKSHAKGISNIPYDNYKANLHKGETVLPREEAELIRGMAASGGSQTASPAAAPISINITGDNHYSNDMDANKVVRVIKKALQEELNLGPQGVQFV</sequence>
<organism evidence="3 4">
    <name type="scientific">Paenibacillus amylolyticus</name>
    <dbReference type="NCBI Taxonomy" id="1451"/>
    <lineage>
        <taxon>Bacteria</taxon>
        <taxon>Bacillati</taxon>
        <taxon>Bacillota</taxon>
        <taxon>Bacilli</taxon>
        <taxon>Bacillales</taxon>
        <taxon>Paenibacillaceae</taxon>
        <taxon>Paenibacillus</taxon>
    </lineage>
</organism>
<comment type="caution">
    <text evidence="3">The sequence shown here is derived from an EMBL/GenBank/DDBJ whole genome shotgun (WGS) entry which is preliminary data.</text>
</comment>
<dbReference type="InterPro" id="IPR010090">
    <property type="entry name" value="Phage_tape_meas"/>
</dbReference>
<proteinExistence type="predicted"/>
<keyword evidence="1" id="KW-0472">Membrane</keyword>
<evidence type="ECO:0000313" key="4">
    <source>
        <dbReference type="Proteomes" id="UP000187134"/>
    </source>
</evidence>
<evidence type="ECO:0000313" key="3">
    <source>
        <dbReference type="EMBL" id="OMF17051.1"/>
    </source>
</evidence>
<evidence type="ECO:0000259" key="2">
    <source>
        <dbReference type="Pfam" id="PF10145"/>
    </source>
</evidence>
<dbReference type="Pfam" id="PF10145">
    <property type="entry name" value="PhageMin_Tail"/>
    <property type="match status" value="1"/>
</dbReference>
<protein>
    <recommendedName>
        <fullName evidence="2">Phage tail tape measure protein domain-containing protein</fullName>
    </recommendedName>
</protein>